<dbReference type="InterPro" id="IPR013762">
    <property type="entry name" value="Integrase-like_cat_sf"/>
</dbReference>
<evidence type="ECO:0000259" key="7">
    <source>
        <dbReference type="PROSITE" id="PS51900"/>
    </source>
</evidence>
<dbReference type="PROSITE" id="PS51900">
    <property type="entry name" value="CB"/>
    <property type="match status" value="1"/>
</dbReference>
<dbReference type="SUPFAM" id="SSF56349">
    <property type="entry name" value="DNA breaking-rejoining enzymes"/>
    <property type="match status" value="1"/>
</dbReference>
<feature type="domain" description="Tyr recombinase" evidence="6">
    <location>
        <begin position="271"/>
        <end position="451"/>
    </location>
</feature>
<dbReference type="Proteomes" id="UP000664317">
    <property type="component" value="Unassembled WGS sequence"/>
</dbReference>
<evidence type="ECO:0000256" key="1">
    <source>
        <dbReference type="ARBA" id="ARBA00008857"/>
    </source>
</evidence>
<dbReference type="InterPro" id="IPR004107">
    <property type="entry name" value="Integrase_SAM-like_N"/>
</dbReference>
<dbReference type="PANTHER" id="PTHR30349:SF64">
    <property type="entry name" value="PROPHAGE INTEGRASE INTD-RELATED"/>
    <property type="match status" value="1"/>
</dbReference>
<evidence type="ECO:0000313" key="9">
    <source>
        <dbReference type="Proteomes" id="UP000664317"/>
    </source>
</evidence>
<evidence type="ECO:0000256" key="5">
    <source>
        <dbReference type="PROSITE-ProRule" id="PRU01248"/>
    </source>
</evidence>
<evidence type="ECO:0000259" key="6">
    <source>
        <dbReference type="PROSITE" id="PS51898"/>
    </source>
</evidence>
<sequence>MAVPNIEIRVSGRKILVRMPKNEADIQLVRAIRFSRWNPGLMVWEVPHYPGNLEKLTSHFGDRIKLLEKDEVISTLAPSRQTIAKDELLAIQTPNKRLKLIFGFIPDLIKHIKTVPYANWDTKNKWWTIPYSEQFLQEIKSTAERLQLKFTHETAPPSEQGLPRLSPEDTAHYKRCPQEYRDKLTELRYSENTIKAYIPLFEEFINHFPKEDLDSLHDRHVMEFSRFLVAERKVSASYQNQAINAIKFYFEKVLGGRRKLYFVDRPVKEKTLPTVCSEEEIQRILSSIKNLKHKAILSTIYSAGLRIGELINLPITAIDSDRMQIRIERAKGKKDRYTLLSPKLLTLLREYFKKERPHFWLFEGSGSTSEKPIQYSERSVQQILSRALRETGITKHVTVHTLRHSFATHLLENGTDLRYIQSLLGHSDPKTTQVYTHITTKGFSQIRSPLDKLDI</sequence>
<dbReference type="PROSITE" id="PS51898">
    <property type="entry name" value="TYR_RECOMBINASE"/>
    <property type="match status" value="1"/>
</dbReference>
<keyword evidence="2" id="KW-0229">DNA integration</keyword>
<dbReference type="InterPro" id="IPR044068">
    <property type="entry name" value="CB"/>
</dbReference>
<name>A0ABS3C8Y4_9BACT</name>
<dbReference type="InterPro" id="IPR011010">
    <property type="entry name" value="DNA_brk_join_enz"/>
</dbReference>
<dbReference type="Pfam" id="PF00589">
    <property type="entry name" value="Phage_integrase"/>
    <property type="match status" value="1"/>
</dbReference>
<dbReference type="Gene3D" id="1.10.443.10">
    <property type="entry name" value="Intergrase catalytic core"/>
    <property type="match status" value="1"/>
</dbReference>
<accession>A0ABS3C8Y4</accession>
<keyword evidence="4" id="KW-0233">DNA recombination</keyword>
<comment type="similarity">
    <text evidence="1">Belongs to the 'phage' integrase family.</text>
</comment>
<dbReference type="InterPro" id="IPR010998">
    <property type="entry name" value="Integrase_recombinase_N"/>
</dbReference>
<reference evidence="8 9" key="1">
    <citation type="submission" date="2021-03" db="EMBL/GenBank/DDBJ databases">
        <title>novel species isolated from a fishpond in China.</title>
        <authorList>
            <person name="Lu H."/>
            <person name="Cai Z."/>
        </authorList>
    </citation>
    <scope>NUCLEOTIDE SEQUENCE [LARGE SCALE GENOMIC DNA]</scope>
    <source>
        <strain evidence="8 9">H41</strain>
    </source>
</reference>
<dbReference type="EMBL" id="JAFKCT010000015">
    <property type="protein sequence ID" value="MBN7813575.1"/>
    <property type="molecule type" value="Genomic_DNA"/>
</dbReference>
<dbReference type="Gene3D" id="1.10.150.130">
    <property type="match status" value="1"/>
</dbReference>
<organism evidence="8 9">
    <name type="scientific">Algoriphagus oliviformis</name>
    <dbReference type="NCBI Taxonomy" id="2811231"/>
    <lineage>
        <taxon>Bacteria</taxon>
        <taxon>Pseudomonadati</taxon>
        <taxon>Bacteroidota</taxon>
        <taxon>Cytophagia</taxon>
        <taxon>Cytophagales</taxon>
        <taxon>Cyclobacteriaceae</taxon>
        <taxon>Algoriphagus</taxon>
    </lineage>
</organism>
<protein>
    <submittedName>
        <fullName evidence="8">Site-specific integrase</fullName>
    </submittedName>
</protein>
<dbReference type="InterPro" id="IPR002104">
    <property type="entry name" value="Integrase_catalytic"/>
</dbReference>
<evidence type="ECO:0000256" key="4">
    <source>
        <dbReference type="ARBA" id="ARBA00023172"/>
    </source>
</evidence>
<feature type="domain" description="Core-binding (CB)" evidence="7">
    <location>
        <begin position="175"/>
        <end position="254"/>
    </location>
</feature>
<evidence type="ECO:0000313" key="8">
    <source>
        <dbReference type="EMBL" id="MBN7813575.1"/>
    </source>
</evidence>
<dbReference type="PANTHER" id="PTHR30349">
    <property type="entry name" value="PHAGE INTEGRASE-RELATED"/>
    <property type="match status" value="1"/>
</dbReference>
<keyword evidence="9" id="KW-1185">Reference proteome</keyword>
<dbReference type="Pfam" id="PF13495">
    <property type="entry name" value="Phage_int_SAM_4"/>
    <property type="match status" value="1"/>
</dbReference>
<comment type="caution">
    <text evidence="8">The sequence shown here is derived from an EMBL/GenBank/DDBJ whole genome shotgun (WGS) entry which is preliminary data.</text>
</comment>
<gene>
    <name evidence="8" type="ORF">J0A68_21650</name>
</gene>
<dbReference type="InterPro" id="IPR050090">
    <property type="entry name" value="Tyrosine_recombinase_XerCD"/>
</dbReference>
<keyword evidence="3 5" id="KW-0238">DNA-binding</keyword>
<proteinExistence type="inferred from homology"/>
<evidence type="ECO:0000256" key="3">
    <source>
        <dbReference type="ARBA" id="ARBA00023125"/>
    </source>
</evidence>
<evidence type="ECO:0000256" key="2">
    <source>
        <dbReference type="ARBA" id="ARBA00022908"/>
    </source>
</evidence>